<dbReference type="InterPro" id="IPR051396">
    <property type="entry name" value="Bact_Antivir_Def_Nuclease"/>
</dbReference>
<dbReference type="Proteomes" id="UP000030153">
    <property type="component" value="Unassembled WGS sequence"/>
</dbReference>
<feature type="domain" description="OLD protein-like TOPRIM" evidence="2">
    <location>
        <begin position="381"/>
        <end position="446"/>
    </location>
</feature>
<dbReference type="eggNOG" id="COG3593">
    <property type="taxonomic scope" value="Bacteria"/>
</dbReference>
<feature type="domain" description="ATPase AAA-type core" evidence="1">
    <location>
        <begin position="25"/>
        <end position="332"/>
    </location>
</feature>
<evidence type="ECO:0000259" key="2">
    <source>
        <dbReference type="Pfam" id="PF20469"/>
    </source>
</evidence>
<dbReference type="PANTHER" id="PTHR43581:SF2">
    <property type="entry name" value="EXCINUCLEASE ATPASE SUBUNIT"/>
    <property type="match status" value="1"/>
</dbReference>
<dbReference type="eggNOG" id="COG1195">
    <property type="taxonomic scope" value="Bacteria"/>
</dbReference>
<evidence type="ECO:0000313" key="3">
    <source>
        <dbReference type="EMBL" id="KGP91976.1"/>
    </source>
</evidence>
<gene>
    <name evidence="3" type="ORF">N780_15295</name>
</gene>
<dbReference type="PANTHER" id="PTHR43581">
    <property type="entry name" value="ATP/GTP PHOSPHATASE"/>
    <property type="match status" value="1"/>
</dbReference>
<evidence type="ECO:0000259" key="1">
    <source>
        <dbReference type="Pfam" id="PF13304"/>
    </source>
</evidence>
<dbReference type="AlphaFoldDB" id="A0A0A2UZJ9"/>
<sequence length="578" mass="66478">MKLIWVEIWNYRNLDGIEVALHPDMNFIVGENNLGKSNFLAMLNTISASRYFRERDFKNPDNSIEINLQLQLDDEEIGLFDDYFSPHDEQINIINITLKQDSPEEIFKFLHKETEEEISHKTLRKLNFINYSSFRNPQNELNFDRGTGGGKFLKYLVERYLKENSTDGKNQFIDENDFTDLLKYLNKSIGKIETINNFSIAAHLDNEVEKVLSKLIVLKGNGDHYINDMGYGVQFLNIIPLVIIDNIYNIIEKSRRSGENVLEQDRNEHYLPVIIGIDEPEIHLHPFMQRSLIKYLSEITKGEDQNFNSILKDLFDVDRVKGQLIFVTHSPFSIQNNYKHIVRFFQDESGELSVKSGSQITFKPDIEKHLNKNMEIIKEAFYAKSVLVVEGETEEGAFPIFAQKLGYDFDKLGVSIVRAGSVNSVPPLMNLFNKFGVNAVGIIDKDDGNMERKAFQNVENLFETNFVDFEEELSHSFQPEDYASFLVENIPEKKGFLIGTAKKLNIQFNPANPNLHEEFKAIKEQDKIRLKSELQSGIHSQLSNIKSIIVGKELGKHTTVIPQIYIETIRCLVGGSDD</sequence>
<dbReference type="InterPro" id="IPR003959">
    <property type="entry name" value="ATPase_AAA_core"/>
</dbReference>
<dbReference type="Pfam" id="PF20469">
    <property type="entry name" value="OLD-like_TOPRIM"/>
    <property type="match status" value="1"/>
</dbReference>
<dbReference type="STRING" id="1385513.N780_15295"/>
<dbReference type="SUPFAM" id="SSF52540">
    <property type="entry name" value="P-loop containing nucleoside triphosphate hydrolases"/>
    <property type="match status" value="1"/>
</dbReference>
<keyword evidence="4" id="KW-1185">Reference proteome</keyword>
<evidence type="ECO:0000313" key="4">
    <source>
        <dbReference type="Proteomes" id="UP000030153"/>
    </source>
</evidence>
<proteinExistence type="predicted"/>
<reference evidence="3 4" key="1">
    <citation type="submission" date="2013-08" db="EMBL/GenBank/DDBJ databases">
        <title>Genome of Pontibacillus chungwhensis.</title>
        <authorList>
            <person name="Wang Q."/>
            <person name="Wang G."/>
        </authorList>
    </citation>
    <scope>NUCLEOTIDE SEQUENCE [LARGE SCALE GENOMIC DNA]</scope>
    <source>
        <strain evidence="3 4">BH030062</strain>
    </source>
</reference>
<dbReference type="CDD" id="cd01026">
    <property type="entry name" value="TOPRIM_OLD"/>
    <property type="match status" value="1"/>
</dbReference>
<dbReference type="InterPro" id="IPR027417">
    <property type="entry name" value="P-loop_NTPase"/>
</dbReference>
<dbReference type="Gene3D" id="3.40.50.300">
    <property type="entry name" value="P-loop containing nucleotide triphosphate hydrolases"/>
    <property type="match status" value="1"/>
</dbReference>
<name>A0A0A2UZJ9_9BACI</name>
<organism evidence="3 4">
    <name type="scientific">Pontibacillus chungwhensis BH030062</name>
    <dbReference type="NCBI Taxonomy" id="1385513"/>
    <lineage>
        <taxon>Bacteria</taxon>
        <taxon>Bacillati</taxon>
        <taxon>Bacillota</taxon>
        <taxon>Bacilli</taxon>
        <taxon>Bacillales</taxon>
        <taxon>Bacillaceae</taxon>
        <taxon>Pontibacillus</taxon>
    </lineage>
</organism>
<dbReference type="RefSeq" id="WP_036781733.1">
    <property type="nucleotide sequence ID" value="NZ_AVBG01000004.1"/>
</dbReference>
<dbReference type="Pfam" id="PF13304">
    <property type="entry name" value="AAA_21"/>
    <property type="match status" value="1"/>
</dbReference>
<dbReference type="InterPro" id="IPR034139">
    <property type="entry name" value="TOPRIM_OLD"/>
</dbReference>
<comment type="caution">
    <text evidence="3">The sequence shown here is derived from an EMBL/GenBank/DDBJ whole genome shotgun (WGS) entry which is preliminary data.</text>
</comment>
<protein>
    <submittedName>
        <fullName evidence="3">Uncharacterized protein</fullName>
    </submittedName>
</protein>
<dbReference type="EMBL" id="AVBG01000004">
    <property type="protein sequence ID" value="KGP91976.1"/>
    <property type="molecule type" value="Genomic_DNA"/>
</dbReference>
<accession>A0A0A2UZJ9</accession>